<dbReference type="PANTHER" id="PTHR32063">
    <property type="match status" value="1"/>
</dbReference>
<dbReference type="AlphaFoldDB" id="A0A7Z0SEK3"/>
<proteinExistence type="predicted"/>
<gene>
    <name evidence="2" type="ORF">H0A75_00865</name>
</gene>
<dbReference type="GO" id="GO:0005886">
    <property type="term" value="C:plasma membrane"/>
    <property type="evidence" value="ECO:0007669"/>
    <property type="project" value="TreeGrafter"/>
</dbReference>
<accession>A0A7Z0SEK3</accession>
<dbReference type="Pfam" id="PF00873">
    <property type="entry name" value="ACR_tran"/>
    <property type="match status" value="1"/>
</dbReference>
<evidence type="ECO:0000313" key="3">
    <source>
        <dbReference type="Proteomes" id="UP000537890"/>
    </source>
</evidence>
<name>A0A7Z0SEK3_9GAMM</name>
<protein>
    <submittedName>
        <fullName evidence="2">Efflux RND transporter permease subunit</fullName>
    </submittedName>
</protein>
<evidence type="ECO:0000313" key="2">
    <source>
        <dbReference type="EMBL" id="NYT46465.1"/>
    </source>
</evidence>
<comment type="caution">
    <text evidence="2">The sequence shown here is derived from an EMBL/GenBank/DDBJ whole genome shotgun (WGS) entry which is preliminary data.</text>
</comment>
<keyword evidence="1" id="KW-0472">Membrane</keyword>
<dbReference type="EMBL" id="JACCHS010000006">
    <property type="protein sequence ID" value="NYT46465.1"/>
    <property type="molecule type" value="Genomic_DNA"/>
</dbReference>
<organism evidence="2 3">
    <name type="scientific">Candidatus Methanofishera endochildressiae</name>
    <dbReference type="NCBI Taxonomy" id="2738884"/>
    <lineage>
        <taxon>Bacteria</taxon>
        <taxon>Pseudomonadati</taxon>
        <taxon>Pseudomonadota</taxon>
        <taxon>Gammaproteobacteria</taxon>
        <taxon>Candidatus Methanofishera</taxon>
    </lineage>
</organism>
<feature type="transmembrane region" description="Helical" evidence="1">
    <location>
        <begin position="54"/>
        <end position="73"/>
    </location>
</feature>
<dbReference type="SUPFAM" id="SSF82693">
    <property type="entry name" value="Multidrug efflux transporter AcrB pore domain, PN1, PN2, PC1 and PC2 subdomains"/>
    <property type="match status" value="2"/>
</dbReference>
<dbReference type="Gene3D" id="3.30.70.1440">
    <property type="entry name" value="Multidrug efflux transporter AcrB pore domain"/>
    <property type="match status" value="1"/>
</dbReference>
<dbReference type="Proteomes" id="UP000537890">
    <property type="component" value="Unassembled WGS sequence"/>
</dbReference>
<keyword evidence="1" id="KW-1133">Transmembrane helix</keyword>
<reference evidence="2 3" key="1">
    <citation type="submission" date="2020-05" db="EMBL/GenBank/DDBJ databases">
        <title>Horizontal transmission and recombination maintain forever young bacterial symbiont genomes.</title>
        <authorList>
            <person name="Russell S.L."/>
            <person name="Pepper-Tunick E."/>
            <person name="Svedberg J."/>
            <person name="Byrne A."/>
            <person name="Ruelas Castillo J."/>
            <person name="Vollmers C."/>
            <person name="Beinart R.A."/>
            <person name="Corbett-Detig R."/>
        </authorList>
    </citation>
    <scope>NUCLEOTIDE SEQUENCE [LARGE SCALE GENOMIC DNA]</scope>
    <source>
        <strain evidence="2">4727-3</strain>
    </source>
</reference>
<dbReference type="PANTHER" id="PTHR32063:SF11">
    <property type="entry name" value="CATION OR DRUG EFFLUX SYSTEM PROTEIN"/>
    <property type="match status" value="1"/>
</dbReference>
<keyword evidence="1" id="KW-0812">Transmembrane</keyword>
<dbReference type="InterPro" id="IPR001036">
    <property type="entry name" value="Acrflvin-R"/>
</dbReference>
<dbReference type="GO" id="GO:0042910">
    <property type="term" value="F:xenobiotic transmembrane transporter activity"/>
    <property type="evidence" value="ECO:0007669"/>
    <property type="project" value="TreeGrafter"/>
</dbReference>
<sequence>MSRLIWIYSLTLSPASSRSITPRDGRKIAFRAFNSAFDNLSNTYATAVETLTRLWGLVALAFIGLCALALFLFSSVPSAFVPQEDQGYLMVITQLPAGASFQRTQALMKQVQAIIKDTPGVSNSIEIDGYNLIDGIQDPSPVFFGTGFYGSVKKTGKSIMAHIKSKTAGLPEAVVMVVNAPPIPGLGSTGGFNFEIQDLNSLGVDEMARVVHRFISKARQRPELAVFHPQPGKPNAVWMGKAKTRGLGLDDILIPCSLNPLGKYVPFNKLGVYTGSICRQKRMHALSRMTFPRGIRR</sequence>
<dbReference type="Gene3D" id="3.30.70.1430">
    <property type="entry name" value="Multidrug efflux transporter AcrB pore domain"/>
    <property type="match status" value="1"/>
</dbReference>
<evidence type="ECO:0000256" key="1">
    <source>
        <dbReference type="SAM" id="Phobius"/>
    </source>
</evidence>
<dbReference type="Gene3D" id="1.20.1640.10">
    <property type="entry name" value="Multidrug efflux transporter AcrB transmembrane domain"/>
    <property type="match status" value="2"/>
</dbReference>